<sequence length="127" mass="14574">MFNNKNLSVAQLTLFLYLIDLAINGRVINYAALEPITGIYRRNYGPHLALIARICKANSLPFINCLVQKKSALDKGLFEVGDGYYIPCPFSDLESEVSMTFDNIERWKEFRRVLEQHARLLGYSIQL</sequence>
<evidence type="ECO:0000313" key="2">
    <source>
        <dbReference type="Proteomes" id="UP000241222"/>
    </source>
</evidence>
<name>A0A2T3J1N1_9GAMM</name>
<dbReference type="Proteomes" id="UP000241222">
    <property type="component" value="Unassembled WGS sequence"/>
</dbReference>
<comment type="caution">
    <text evidence="1">The sequence shown here is derived from an EMBL/GenBank/DDBJ whole genome shotgun (WGS) entry which is preliminary data.</text>
</comment>
<accession>A0A2T3J1N1</accession>
<dbReference type="RefSeq" id="WP_107348309.1">
    <property type="nucleotide sequence ID" value="NZ_PYMH01000002.1"/>
</dbReference>
<gene>
    <name evidence="1" type="ORF">C9I99_07920</name>
</gene>
<dbReference type="EMBL" id="PYMH01000002">
    <property type="protein sequence ID" value="PSU34986.1"/>
    <property type="molecule type" value="Genomic_DNA"/>
</dbReference>
<proteinExistence type="predicted"/>
<evidence type="ECO:0000313" key="1">
    <source>
        <dbReference type="EMBL" id="PSU34986.1"/>
    </source>
</evidence>
<reference evidence="1 2" key="1">
    <citation type="submission" date="2018-03" db="EMBL/GenBank/DDBJ databases">
        <title>Whole genome sequencing of Histamine producing bacteria.</title>
        <authorList>
            <person name="Butler K."/>
        </authorList>
    </citation>
    <scope>NUCLEOTIDE SEQUENCE [LARGE SCALE GENOMIC DNA]</scope>
    <source>
        <strain evidence="1 2">JCM 13586</strain>
    </source>
</reference>
<keyword evidence="2" id="KW-1185">Reference proteome</keyword>
<protein>
    <submittedName>
        <fullName evidence="1">Uncharacterized protein</fullName>
    </submittedName>
</protein>
<organism evidence="1 2">
    <name type="scientific">Photobacterium lutimaris</name>
    <dbReference type="NCBI Taxonomy" id="388278"/>
    <lineage>
        <taxon>Bacteria</taxon>
        <taxon>Pseudomonadati</taxon>
        <taxon>Pseudomonadota</taxon>
        <taxon>Gammaproteobacteria</taxon>
        <taxon>Vibrionales</taxon>
        <taxon>Vibrionaceae</taxon>
        <taxon>Photobacterium</taxon>
    </lineage>
</organism>
<dbReference type="AlphaFoldDB" id="A0A2T3J1N1"/>